<accession>A0A9Q0LYP4</accession>
<feature type="region of interest" description="Disordered" evidence="7">
    <location>
        <begin position="417"/>
        <end position="459"/>
    </location>
</feature>
<keyword evidence="4" id="KW-0479">Metal-binding</keyword>
<dbReference type="PANTHER" id="PTHR21711">
    <property type="entry name" value="MITOCHONDRIAL INNER MEMBRANE PROTEASE"/>
    <property type="match status" value="1"/>
</dbReference>
<dbReference type="GO" id="GO:0005739">
    <property type="term" value="C:mitochondrion"/>
    <property type="evidence" value="ECO:0007669"/>
    <property type="project" value="GOC"/>
</dbReference>
<dbReference type="GO" id="GO:0046872">
    <property type="term" value="F:metal ion binding"/>
    <property type="evidence" value="ECO:0007669"/>
    <property type="project" value="UniProtKB-KW"/>
</dbReference>
<dbReference type="Pfam" id="PF09768">
    <property type="entry name" value="Peptidase_M76"/>
    <property type="match status" value="1"/>
</dbReference>
<feature type="compositionally biased region" description="Low complexity" evidence="7">
    <location>
        <begin position="430"/>
        <end position="448"/>
    </location>
</feature>
<comment type="caution">
    <text evidence="8">The sequence shown here is derived from an EMBL/GenBank/DDBJ whole genome shotgun (WGS) entry which is preliminary data.</text>
</comment>
<dbReference type="Proteomes" id="UP001142055">
    <property type="component" value="Chromosome 4"/>
</dbReference>
<dbReference type="GO" id="GO:0004222">
    <property type="term" value="F:metalloendopeptidase activity"/>
    <property type="evidence" value="ECO:0007669"/>
    <property type="project" value="InterPro"/>
</dbReference>
<keyword evidence="6" id="KW-0482">Metalloprotease</keyword>
<reference evidence="8" key="1">
    <citation type="submission" date="2022-12" db="EMBL/GenBank/DDBJ databases">
        <title>Genome assemblies of Blomia tropicalis.</title>
        <authorList>
            <person name="Cui Y."/>
        </authorList>
    </citation>
    <scope>NUCLEOTIDE SEQUENCE</scope>
    <source>
        <tissue evidence="8">Adult mites</tissue>
    </source>
</reference>
<keyword evidence="3" id="KW-0645">Protease</keyword>
<dbReference type="PANTHER" id="PTHR21711:SF0">
    <property type="entry name" value="MITOCHONDRIAL INNER MEMBRANE PROTEASE ATP23 HOMOLOG"/>
    <property type="match status" value="1"/>
</dbReference>
<keyword evidence="9" id="KW-1185">Reference proteome</keyword>
<comment type="similarity">
    <text evidence="1">Belongs to the peptidase M76 family.</text>
</comment>
<dbReference type="AlphaFoldDB" id="A0A9Q0LYP4"/>
<feature type="compositionally biased region" description="Low complexity" evidence="7">
    <location>
        <begin position="531"/>
        <end position="547"/>
    </location>
</feature>
<evidence type="ECO:0000256" key="2">
    <source>
        <dbReference type="ARBA" id="ARBA00016555"/>
    </source>
</evidence>
<proteinExistence type="inferred from homology"/>
<evidence type="ECO:0000256" key="1">
    <source>
        <dbReference type="ARBA" id="ARBA00009915"/>
    </source>
</evidence>
<dbReference type="GO" id="GO:0033615">
    <property type="term" value="P:mitochondrial proton-transporting ATP synthase complex assembly"/>
    <property type="evidence" value="ECO:0007669"/>
    <property type="project" value="TreeGrafter"/>
</dbReference>
<organism evidence="8 9">
    <name type="scientific">Blomia tropicalis</name>
    <name type="common">Mite</name>
    <dbReference type="NCBI Taxonomy" id="40697"/>
    <lineage>
        <taxon>Eukaryota</taxon>
        <taxon>Metazoa</taxon>
        <taxon>Ecdysozoa</taxon>
        <taxon>Arthropoda</taxon>
        <taxon>Chelicerata</taxon>
        <taxon>Arachnida</taxon>
        <taxon>Acari</taxon>
        <taxon>Acariformes</taxon>
        <taxon>Sarcoptiformes</taxon>
        <taxon>Astigmata</taxon>
        <taxon>Glycyphagoidea</taxon>
        <taxon>Echimyopodidae</taxon>
        <taxon>Blomia</taxon>
    </lineage>
</organism>
<name>A0A9Q0LYP4_BLOTA</name>
<protein>
    <recommendedName>
        <fullName evidence="2">Mitochondrial inner membrane protease ATP23 homolog</fullName>
    </recommendedName>
</protein>
<gene>
    <name evidence="8" type="ORF">RDWZM_010177</name>
</gene>
<evidence type="ECO:0000313" key="8">
    <source>
        <dbReference type="EMBL" id="KAJ6215677.1"/>
    </source>
</evidence>
<evidence type="ECO:0000313" key="9">
    <source>
        <dbReference type="Proteomes" id="UP001142055"/>
    </source>
</evidence>
<sequence>MSELNHHVQNRSFSSKHVVKLRKNKLIPLSAREYQTNMAPLLETINGALIANYDSDDDGKCHKQQSIDHCDSRIIDEFDDEDEDEDHDYDNNESNVNDVQNVRHMNNNNDNDLQMNEKMLNKNQYEMVSNDLTKSGHGVELPRPSRVRFNSDVQVTNVSPRQSPKSSITTNSFPSFNFHQYHQIKFHGSQMPNEIVYDEVNGSDDLDNINNANESVDNIIKNSSNGNSRILRDLSGVELLKQKRKQQQLISKKKYQTNEQDSICSTVHYTNLLELQVDEEISTIRQPSSHVMNRLENIGQTHLQNHHTPSSSSSTHKSILKDPLCSKLRSAIRKGQFEVSATSQLESEIDSLLHGSVPGTSTKVPFIKKQLPSSKCSNNRMNSHNIKVNSKANKSESLLSCDGPCNSYIKMIEEKYRHKASSNTSNAILSSKGKSSKSKQTTNNKGNKLMQNESAPMGKQAKSVKTNEFGYRNHNHHQTMFTHTTMDQLMNTIMMESRINQGNKPNRANVLSSAIDTMDQRQSKSTSMDCNNNGSSSKLKSKNSSNKSCVGVTGNEQLYSQFADPISGPNINCLMDQLSRSFATKSTFGQLGQSDSLMIADDGSSCSLKSGTSTISLAKSLVENHIYEEILYEALEAAADVNNKLWKNFERNDDSKEMSANKYRQSTTMARRKIEIFVLSHIRCRSKIGKAIESSPLVKLLLSALKSKGCETDLERHIVSENCSEALTGSYDTSANQIVMTQAVIGHELIHMFDYCRAKMDFTNLEHIACSEIRAANLIHCSMVSSMFIETTKPWNIGSTHRECVKAKALALLMAVRKKFSITR</sequence>
<dbReference type="EMBL" id="JAPWDV010000004">
    <property type="protein sequence ID" value="KAJ6215677.1"/>
    <property type="molecule type" value="Genomic_DNA"/>
</dbReference>
<keyword evidence="5" id="KW-0378">Hydrolase</keyword>
<evidence type="ECO:0000256" key="5">
    <source>
        <dbReference type="ARBA" id="ARBA00022801"/>
    </source>
</evidence>
<feature type="region of interest" description="Disordered" evidence="7">
    <location>
        <begin position="516"/>
        <end position="547"/>
    </location>
</feature>
<evidence type="ECO:0000256" key="7">
    <source>
        <dbReference type="SAM" id="MobiDB-lite"/>
    </source>
</evidence>
<dbReference type="GO" id="GO:0034982">
    <property type="term" value="P:mitochondrial protein processing"/>
    <property type="evidence" value="ECO:0007669"/>
    <property type="project" value="TreeGrafter"/>
</dbReference>
<evidence type="ECO:0000256" key="4">
    <source>
        <dbReference type="ARBA" id="ARBA00022723"/>
    </source>
</evidence>
<evidence type="ECO:0000256" key="6">
    <source>
        <dbReference type="ARBA" id="ARBA00023049"/>
    </source>
</evidence>
<evidence type="ECO:0000256" key="3">
    <source>
        <dbReference type="ARBA" id="ARBA00022670"/>
    </source>
</evidence>
<dbReference type="InterPro" id="IPR019165">
    <property type="entry name" value="Peptidase_M76_ATP23"/>
</dbReference>